<dbReference type="RefSeq" id="WP_075727805.1">
    <property type="nucleotide sequence ID" value="NZ_LTDM01000053.1"/>
</dbReference>
<organism evidence="5 6">
    <name type="scientific">Tissierella creatinophila DSM 6911</name>
    <dbReference type="NCBI Taxonomy" id="1123403"/>
    <lineage>
        <taxon>Bacteria</taxon>
        <taxon>Bacillati</taxon>
        <taxon>Bacillota</taxon>
        <taxon>Tissierellia</taxon>
        <taxon>Tissierellales</taxon>
        <taxon>Tissierellaceae</taxon>
        <taxon>Tissierella</taxon>
    </lineage>
</organism>
<dbReference type="Pfam" id="PF01381">
    <property type="entry name" value="HTH_3"/>
    <property type="match status" value="1"/>
</dbReference>
<name>A0A1U7M3U3_TISCR</name>
<protein>
    <submittedName>
        <fullName evidence="5">HTH-type transcriptional regulator ImmR</fullName>
    </submittedName>
</protein>
<keyword evidence="3" id="KW-0804">Transcription</keyword>
<dbReference type="EMBL" id="LTDM01000053">
    <property type="protein sequence ID" value="OLS01956.1"/>
    <property type="molecule type" value="Genomic_DNA"/>
</dbReference>
<dbReference type="GO" id="GO:0003700">
    <property type="term" value="F:DNA-binding transcription factor activity"/>
    <property type="evidence" value="ECO:0007669"/>
    <property type="project" value="TreeGrafter"/>
</dbReference>
<comment type="caution">
    <text evidence="5">The sequence shown here is derived from an EMBL/GenBank/DDBJ whole genome shotgun (WGS) entry which is preliminary data.</text>
</comment>
<evidence type="ECO:0000256" key="2">
    <source>
        <dbReference type="ARBA" id="ARBA00023125"/>
    </source>
</evidence>
<dbReference type="Proteomes" id="UP000186112">
    <property type="component" value="Unassembled WGS sequence"/>
</dbReference>
<dbReference type="InterPro" id="IPR001387">
    <property type="entry name" value="Cro/C1-type_HTH"/>
</dbReference>
<gene>
    <name evidence="5" type="primary">immR_3</name>
    <name evidence="5" type="ORF">TICRE_20980</name>
</gene>
<keyword evidence="2" id="KW-0238">DNA-binding</keyword>
<dbReference type="OrthoDB" id="1701841at2"/>
<feature type="domain" description="HTH cro/C1-type" evidence="4">
    <location>
        <begin position="10"/>
        <end position="64"/>
    </location>
</feature>
<evidence type="ECO:0000313" key="5">
    <source>
        <dbReference type="EMBL" id="OLS01956.1"/>
    </source>
</evidence>
<dbReference type="InterPro" id="IPR010982">
    <property type="entry name" value="Lambda_DNA-bd_dom_sf"/>
</dbReference>
<evidence type="ECO:0000259" key="4">
    <source>
        <dbReference type="PROSITE" id="PS50943"/>
    </source>
</evidence>
<dbReference type="SMART" id="SM00530">
    <property type="entry name" value="HTH_XRE"/>
    <property type="match status" value="1"/>
</dbReference>
<proteinExistence type="predicted"/>
<evidence type="ECO:0000256" key="1">
    <source>
        <dbReference type="ARBA" id="ARBA00023015"/>
    </source>
</evidence>
<reference evidence="5 6" key="1">
    <citation type="submission" date="2016-02" db="EMBL/GenBank/DDBJ databases">
        <title>Genome sequence of Tissierella creatinophila DSM 6911.</title>
        <authorList>
            <person name="Poehlein A."/>
            <person name="Daniel R."/>
        </authorList>
    </citation>
    <scope>NUCLEOTIDE SEQUENCE [LARGE SCALE GENOMIC DNA]</scope>
    <source>
        <strain evidence="5 6">DSM 6911</strain>
    </source>
</reference>
<dbReference type="GO" id="GO:0003677">
    <property type="term" value="F:DNA binding"/>
    <property type="evidence" value="ECO:0007669"/>
    <property type="project" value="UniProtKB-KW"/>
</dbReference>
<sequence>MELKTIGKRIQVRREELGMKQEELAEYVNLSPNYMSAIERGVKIPRLETFIRITNALNIPADLLLMDVLRTGNEIKSSILSKKIHELTPKEQQRIFRVVEIMIEVAVEDL</sequence>
<accession>A0A1U7M3U3</accession>
<dbReference type="CDD" id="cd00093">
    <property type="entry name" value="HTH_XRE"/>
    <property type="match status" value="1"/>
</dbReference>
<dbReference type="PANTHER" id="PTHR46797:SF23">
    <property type="entry name" value="HTH-TYPE TRANSCRIPTIONAL REGULATOR SUTR"/>
    <property type="match status" value="1"/>
</dbReference>
<keyword evidence="6" id="KW-1185">Reference proteome</keyword>
<dbReference type="SUPFAM" id="SSF47413">
    <property type="entry name" value="lambda repressor-like DNA-binding domains"/>
    <property type="match status" value="1"/>
</dbReference>
<dbReference type="PROSITE" id="PS50943">
    <property type="entry name" value="HTH_CROC1"/>
    <property type="match status" value="1"/>
</dbReference>
<keyword evidence="1" id="KW-0805">Transcription regulation</keyword>
<evidence type="ECO:0000313" key="6">
    <source>
        <dbReference type="Proteomes" id="UP000186112"/>
    </source>
</evidence>
<dbReference type="GO" id="GO:0005829">
    <property type="term" value="C:cytosol"/>
    <property type="evidence" value="ECO:0007669"/>
    <property type="project" value="TreeGrafter"/>
</dbReference>
<dbReference type="AlphaFoldDB" id="A0A1U7M3U3"/>
<evidence type="ECO:0000256" key="3">
    <source>
        <dbReference type="ARBA" id="ARBA00023163"/>
    </source>
</evidence>
<dbReference type="PANTHER" id="PTHR46797">
    <property type="entry name" value="HTH-TYPE TRANSCRIPTIONAL REGULATOR"/>
    <property type="match status" value="1"/>
</dbReference>
<dbReference type="Gene3D" id="1.10.260.40">
    <property type="entry name" value="lambda repressor-like DNA-binding domains"/>
    <property type="match status" value="1"/>
</dbReference>
<dbReference type="InterPro" id="IPR050807">
    <property type="entry name" value="TransReg_Diox_bact_type"/>
</dbReference>